<comment type="caution">
    <text evidence="1">The sequence shown here is derived from an EMBL/GenBank/DDBJ whole genome shotgun (WGS) entry which is preliminary data.</text>
</comment>
<accession>A0A1Q9CY80</accession>
<gene>
    <name evidence="1" type="ORF">AK812_SmicGene30868</name>
</gene>
<dbReference type="Proteomes" id="UP000186817">
    <property type="component" value="Unassembled WGS sequence"/>
</dbReference>
<name>A0A1Q9CY80_SYMMI</name>
<dbReference type="EMBL" id="LSRX01000838">
    <property type="protein sequence ID" value="OLP87866.1"/>
    <property type="molecule type" value="Genomic_DNA"/>
</dbReference>
<organism evidence="1 2">
    <name type="scientific">Symbiodinium microadriaticum</name>
    <name type="common">Dinoflagellate</name>
    <name type="synonym">Zooxanthella microadriatica</name>
    <dbReference type="NCBI Taxonomy" id="2951"/>
    <lineage>
        <taxon>Eukaryota</taxon>
        <taxon>Sar</taxon>
        <taxon>Alveolata</taxon>
        <taxon>Dinophyceae</taxon>
        <taxon>Suessiales</taxon>
        <taxon>Symbiodiniaceae</taxon>
        <taxon>Symbiodinium</taxon>
    </lineage>
</organism>
<evidence type="ECO:0000313" key="1">
    <source>
        <dbReference type="EMBL" id="OLP87866.1"/>
    </source>
</evidence>
<keyword evidence="2" id="KW-1185">Reference proteome</keyword>
<evidence type="ECO:0000313" key="2">
    <source>
        <dbReference type="Proteomes" id="UP000186817"/>
    </source>
</evidence>
<dbReference type="AlphaFoldDB" id="A0A1Q9CY80"/>
<reference evidence="1 2" key="1">
    <citation type="submission" date="2016-02" db="EMBL/GenBank/DDBJ databases">
        <title>Genome analysis of coral dinoflagellate symbionts highlights evolutionary adaptations to a symbiotic lifestyle.</title>
        <authorList>
            <person name="Aranda M."/>
            <person name="Li Y."/>
            <person name="Liew Y.J."/>
            <person name="Baumgarten S."/>
            <person name="Simakov O."/>
            <person name="Wilson M."/>
            <person name="Piel J."/>
            <person name="Ashoor H."/>
            <person name="Bougouffa S."/>
            <person name="Bajic V.B."/>
            <person name="Ryu T."/>
            <person name="Ravasi T."/>
            <person name="Bayer T."/>
            <person name="Micklem G."/>
            <person name="Kim H."/>
            <person name="Bhak J."/>
            <person name="Lajeunesse T.C."/>
            <person name="Voolstra C.R."/>
        </authorList>
    </citation>
    <scope>NUCLEOTIDE SEQUENCE [LARGE SCALE GENOMIC DNA]</scope>
    <source>
        <strain evidence="1 2">CCMP2467</strain>
    </source>
</reference>
<protein>
    <submittedName>
        <fullName evidence="1">Uncharacterized protein</fullName>
    </submittedName>
</protein>
<sequence length="131" mass="14475">MLPLATLFFNCVHVRVRAERAETHATAAAVPEQADEGGRAVAWTLPAVLRGWPFHFDMISARFVVAAGMIAADLLLLQPAGTTWRQLRLLRAALACAAKKYAWLESESQETARDMNVMSQPKRWRVDPCGG</sequence>
<proteinExistence type="predicted"/>